<protein>
    <recommendedName>
        <fullName evidence="5">Transposase IS200-like domain-containing protein</fullName>
    </recommendedName>
</protein>
<feature type="domain" description="Chromosomal replication initiator DnaA C-terminal" evidence="1">
    <location>
        <begin position="230"/>
        <end position="296"/>
    </location>
</feature>
<dbReference type="AlphaFoldDB" id="A0A1F5VWY9"/>
<accession>A0A1F5VWY9</accession>
<dbReference type="SMART" id="SM00760">
    <property type="entry name" value="Bac_DnaA_C"/>
    <property type="match status" value="1"/>
</dbReference>
<dbReference type="Proteomes" id="UP000178943">
    <property type="component" value="Unassembled WGS sequence"/>
</dbReference>
<dbReference type="Pfam" id="PF08299">
    <property type="entry name" value="Bac_DnaA_C"/>
    <property type="match status" value="1"/>
</dbReference>
<organism evidence="3 4">
    <name type="scientific">Candidatus Fischerbacteria bacterium RBG_13_37_8</name>
    <dbReference type="NCBI Taxonomy" id="1817863"/>
    <lineage>
        <taxon>Bacteria</taxon>
        <taxon>Candidatus Fischeribacteriota</taxon>
    </lineage>
</organism>
<dbReference type="Pfam" id="PF01797">
    <property type="entry name" value="Y1_Tnp"/>
    <property type="match status" value="1"/>
</dbReference>
<gene>
    <name evidence="3" type="ORF">A2Y62_21935</name>
</gene>
<sequence length="327" mass="38731">MSRQPRIQFEDAVYHIMARGVEQRPIFWEKDDYQKFLELLSELPARFKLIIYCYVLMTNHYHLLVETPLANIGITMHHLAGIYASFFNRKYSRVGHLFQARFRSKIIDKDEYLLNASRYIHLNPLDIEDLSNLEDYEWSSYPQYIYKKPRVTWLNYEWILGQLSNNSAQAIQMYKDFLKEKIEGDEGLYSYENLSPIIGNSEFADTVIKTKIRSNRSETEEIEYNKPIVTFEKILQHAAIEFAIDENDLRSKNSEYKLIRKLCVYLARCYTDMSNDCIGQYFGIKRAAVSAIKRRLDKQIIYDNYLRMTLNKLINDIMNNAHEGGQE</sequence>
<name>A0A1F5VWY9_9BACT</name>
<evidence type="ECO:0000313" key="3">
    <source>
        <dbReference type="EMBL" id="OGF67964.1"/>
    </source>
</evidence>
<evidence type="ECO:0008006" key="5">
    <source>
        <dbReference type="Google" id="ProtNLM"/>
    </source>
</evidence>
<dbReference type="GO" id="GO:0043565">
    <property type="term" value="F:sequence-specific DNA binding"/>
    <property type="evidence" value="ECO:0007669"/>
    <property type="project" value="InterPro"/>
</dbReference>
<dbReference type="PANTHER" id="PTHR34322">
    <property type="entry name" value="TRANSPOSASE, Y1_TNP DOMAIN-CONTAINING"/>
    <property type="match status" value="1"/>
</dbReference>
<dbReference type="GO" id="GO:0005524">
    <property type="term" value="F:ATP binding"/>
    <property type="evidence" value="ECO:0007669"/>
    <property type="project" value="InterPro"/>
</dbReference>
<dbReference type="GO" id="GO:0006275">
    <property type="term" value="P:regulation of DNA replication"/>
    <property type="evidence" value="ECO:0007669"/>
    <property type="project" value="InterPro"/>
</dbReference>
<dbReference type="PANTHER" id="PTHR34322:SF2">
    <property type="entry name" value="TRANSPOSASE IS200-LIKE DOMAIN-CONTAINING PROTEIN"/>
    <property type="match status" value="1"/>
</dbReference>
<dbReference type="InterPro" id="IPR013159">
    <property type="entry name" value="DnaA_C"/>
</dbReference>
<dbReference type="STRING" id="1817863.A2Y62_21935"/>
<reference evidence="3 4" key="1">
    <citation type="journal article" date="2016" name="Nat. Commun.">
        <title>Thousands of microbial genomes shed light on interconnected biogeochemical processes in an aquifer system.</title>
        <authorList>
            <person name="Anantharaman K."/>
            <person name="Brown C.T."/>
            <person name="Hug L.A."/>
            <person name="Sharon I."/>
            <person name="Castelle C.J."/>
            <person name="Probst A.J."/>
            <person name="Thomas B.C."/>
            <person name="Singh A."/>
            <person name="Wilkins M.J."/>
            <person name="Karaoz U."/>
            <person name="Brodie E.L."/>
            <person name="Williams K.H."/>
            <person name="Hubbard S.S."/>
            <person name="Banfield J.F."/>
        </authorList>
    </citation>
    <scope>NUCLEOTIDE SEQUENCE [LARGE SCALE GENOMIC DNA]</scope>
</reference>
<dbReference type="Gene3D" id="1.10.1750.10">
    <property type="match status" value="1"/>
</dbReference>
<dbReference type="SMART" id="SM01321">
    <property type="entry name" value="Y1_Tnp"/>
    <property type="match status" value="1"/>
</dbReference>
<dbReference type="Gene3D" id="3.30.70.1290">
    <property type="entry name" value="Transposase IS200-like"/>
    <property type="match status" value="1"/>
</dbReference>
<proteinExistence type="predicted"/>
<dbReference type="InterPro" id="IPR002686">
    <property type="entry name" value="Transposase_17"/>
</dbReference>
<evidence type="ECO:0000259" key="2">
    <source>
        <dbReference type="SMART" id="SM01321"/>
    </source>
</evidence>
<dbReference type="SUPFAM" id="SSF48295">
    <property type="entry name" value="TrpR-like"/>
    <property type="match status" value="1"/>
</dbReference>
<evidence type="ECO:0000259" key="1">
    <source>
        <dbReference type="SMART" id="SM00760"/>
    </source>
</evidence>
<evidence type="ECO:0000313" key="4">
    <source>
        <dbReference type="Proteomes" id="UP000178943"/>
    </source>
</evidence>
<dbReference type="GO" id="GO:0004803">
    <property type="term" value="F:transposase activity"/>
    <property type="evidence" value="ECO:0007669"/>
    <property type="project" value="InterPro"/>
</dbReference>
<dbReference type="InterPro" id="IPR036515">
    <property type="entry name" value="Transposase_17_sf"/>
</dbReference>
<dbReference type="GO" id="GO:0006270">
    <property type="term" value="P:DNA replication initiation"/>
    <property type="evidence" value="ECO:0007669"/>
    <property type="project" value="InterPro"/>
</dbReference>
<dbReference type="EMBL" id="MFGW01000036">
    <property type="protein sequence ID" value="OGF67964.1"/>
    <property type="molecule type" value="Genomic_DNA"/>
</dbReference>
<comment type="caution">
    <text evidence="3">The sequence shown here is derived from an EMBL/GenBank/DDBJ whole genome shotgun (WGS) entry which is preliminary data.</text>
</comment>
<dbReference type="SUPFAM" id="SSF143422">
    <property type="entry name" value="Transposase IS200-like"/>
    <property type="match status" value="1"/>
</dbReference>
<dbReference type="GO" id="GO:0006313">
    <property type="term" value="P:DNA transposition"/>
    <property type="evidence" value="ECO:0007669"/>
    <property type="project" value="InterPro"/>
</dbReference>
<feature type="domain" description="Transposase IS200-like" evidence="2">
    <location>
        <begin position="9"/>
        <end position="123"/>
    </location>
</feature>
<dbReference type="InterPro" id="IPR010921">
    <property type="entry name" value="Trp_repressor/repl_initiator"/>
</dbReference>